<keyword evidence="1" id="KW-0732">Signal</keyword>
<feature type="signal peptide" evidence="1">
    <location>
        <begin position="1"/>
        <end position="18"/>
    </location>
</feature>
<evidence type="ECO:0000256" key="1">
    <source>
        <dbReference type="SAM" id="SignalP"/>
    </source>
</evidence>
<comment type="caution">
    <text evidence="2">The sequence shown here is derived from an EMBL/GenBank/DDBJ whole genome shotgun (WGS) entry which is preliminary data.</text>
</comment>
<name>A0A438FTK2_VITVI</name>
<dbReference type="AlphaFoldDB" id="A0A438FTK2"/>
<gene>
    <name evidence="2" type="ORF">CK203_058779</name>
</gene>
<protein>
    <submittedName>
        <fullName evidence="2">Uncharacterized protein</fullName>
    </submittedName>
</protein>
<dbReference type="EMBL" id="QGNW01000744">
    <property type="protein sequence ID" value="RVW63286.1"/>
    <property type="molecule type" value="Genomic_DNA"/>
</dbReference>
<proteinExistence type="predicted"/>
<accession>A0A438FTK2</accession>
<dbReference type="Proteomes" id="UP000288805">
    <property type="component" value="Unassembled WGS sequence"/>
</dbReference>
<organism evidence="2 3">
    <name type="scientific">Vitis vinifera</name>
    <name type="common">Grape</name>
    <dbReference type="NCBI Taxonomy" id="29760"/>
    <lineage>
        <taxon>Eukaryota</taxon>
        <taxon>Viridiplantae</taxon>
        <taxon>Streptophyta</taxon>
        <taxon>Embryophyta</taxon>
        <taxon>Tracheophyta</taxon>
        <taxon>Spermatophyta</taxon>
        <taxon>Magnoliopsida</taxon>
        <taxon>eudicotyledons</taxon>
        <taxon>Gunneridae</taxon>
        <taxon>Pentapetalae</taxon>
        <taxon>rosids</taxon>
        <taxon>Vitales</taxon>
        <taxon>Vitaceae</taxon>
        <taxon>Viteae</taxon>
        <taxon>Vitis</taxon>
    </lineage>
</organism>
<evidence type="ECO:0000313" key="2">
    <source>
        <dbReference type="EMBL" id="RVW63286.1"/>
    </source>
</evidence>
<sequence length="105" mass="11691">MVVSDLHFTFFLSVLMHGAPLHGELAGKMGFEAEKKMGFDGLGKALLDLIDLKFQKRPTQYLKPTCNHHDGLCYLTSICLGIRNRLHLPILLISLLFVLLSSALP</sequence>
<reference evidence="2 3" key="1">
    <citation type="journal article" date="2018" name="PLoS Genet.">
        <title>Population sequencing reveals clonal diversity and ancestral inbreeding in the grapevine cultivar Chardonnay.</title>
        <authorList>
            <person name="Roach M.J."/>
            <person name="Johnson D.L."/>
            <person name="Bohlmann J."/>
            <person name="van Vuuren H.J."/>
            <person name="Jones S.J."/>
            <person name="Pretorius I.S."/>
            <person name="Schmidt S.A."/>
            <person name="Borneman A.R."/>
        </authorList>
    </citation>
    <scope>NUCLEOTIDE SEQUENCE [LARGE SCALE GENOMIC DNA]</scope>
    <source>
        <strain evidence="3">cv. Chardonnay</strain>
        <tissue evidence="2">Leaf</tissue>
    </source>
</reference>
<feature type="chain" id="PRO_5019318696" evidence="1">
    <location>
        <begin position="19"/>
        <end position="105"/>
    </location>
</feature>
<evidence type="ECO:0000313" key="3">
    <source>
        <dbReference type="Proteomes" id="UP000288805"/>
    </source>
</evidence>